<feature type="compositionally biased region" description="Low complexity" evidence="7">
    <location>
        <begin position="85"/>
        <end position="95"/>
    </location>
</feature>
<keyword evidence="6" id="KW-0539">Nucleus</keyword>
<dbReference type="EMBL" id="JAYWIO010000004">
    <property type="protein sequence ID" value="KAK7269202.1"/>
    <property type="molecule type" value="Genomic_DNA"/>
</dbReference>
<keyword evidence="4" id="KW-0238">DNA-binding</keyword>
<feature type="domain" description="BHLH" evidence="8">
    <location>
        <begin position="214"/>
        <end position="263"/>
    </location>
</feature>
<evidence type="ECO:0000256" key="1">
    <source>
        <dbReference type="ARBA" id="ARBA00004123"/>
    </source>
</evidence>
<feature type="region of interest" description="Disordered" evidence="7">
    <location>
        <begin position="101"/>
        <end position="219"/>
    </location>
</feature>
<evidence type="ECO:0000256" key="4">
    <source>
        <dbReference type="ARBA" id="ARBA00023125"/>
    </source>
</evidence>
<comment type="subcellular location">
    <subcellularLocation>
        <location evidence="1">Nucleus</location>
    </subcellularLocation>
</comment>
<dbReference type="PANTHER" id="PTHR16223">
    <property type="entry name" value="TRANSCRIPTION FACTOR BHLH83-RELATED"/>
    <property type="match status" value="1"/>
</dbReference>
<dbReference type="SMART" id="SM00353">
    <property type="entry name" value="HLH"/>
    <property type="match status" value="1"/>
</dbReference>
<evidence type="ECO:0000256" key="7">
    <source>
        <dbReference type="SAM" id="MobiDB-lite"/>
    </source>
</evidence>
<dbReference type="FunFam" id="4.10.280.10:FF:000044">
    <property type="entry name" value="Basic helix-loop-helix transcription factor"/>
    <property type="match status" value="1"/>
</dbReference>
<evidence type="ECO:0000256" key="6">
    <source>
        <dbReference type="ARBA" id="ARBA00023242"/>
    </source>
</evidence>
<dbReference type="InterPro" id="IPR036638">
    <property type="entry name" value="HLH_DNA-bd_sf"/>
</dbReference>
<dbReference type="GO" id="GO:0000978">
    <property type="term" value="F:RNA polymerase II cis-regulatory region sequence-specific DNA binding"/>
    <property type="evidence" value="ECO:0007669"/>
    <property type="project" value="TreeGrafter"/>
</dbReference>
<keyword evidence="5" id="KW-0804">Transcription</keyword>
<feature type="compositionally biased region" description="Low complexity" evidence="7">
    <location>
        <begin position="183"/>
        <end position="198"/>
    </location>
</feature>
<dbReference type="Proteomes" id="UP001372338">
    <property type="component" value="Unassembled WGS sequence"/>
</dbReference>
<dbReference type="SUPFAM" id="SSF47459">
    <property type="entry name" value="HLH, helix-loop-helix DNA-binding domain"/>
    <property type="match status" value="1"/>
</dbReference>
<dbReference type="Gene3D" id="4.10.280.10">
    <property type="entry name" value="Helix-loop-helix DNA-binding domain"/>
    <property type="match status" value="1"/>
</dbReference>
<keyword evidence="10" id="KW-1185">Reference proteome</keyword>
<keyword evidence="3" id="KW-0805">Transcription regulation</keyword>
<evidence type="ECO:0000259" key="8">
    <source>
        <dbReference type="PROSITE" id="PS50888"/>
    </source>
</evidence>
<evidence type="ECO:0000313" key="10">
    <source>
        <dbReference type="Proteomes" id="UP001372338"/>
    </source>
</evidence>
<organism evidence="9 10">
    <name type="scientific">Crotalaria pallida</name>
    <name type="common">Smooth rattlebox</name>
    <name type="synonym">Crotalaria striata</name>
    <dbReference type="NCBI Taxonomy" id="3830"/>
    <lineage>
        <taxon>Eukaryota</taxon>
        <taxon>Viridiplantae</taxon>
        <taxon>Streptophyta</taxon>
        <taxon>Embryophyta</taxon>
        <taxon>Tracheophyta</taxon>
        <taxon>Spermatophyta</taxon>
        <taxon>Magnoliopsida</taxon>
        <taxon>eudicotyledons</taxon>
        <taxon>Gunneridae</taxon>
        <taxon>Pentapetalae</taxon>
        <taxon>rosids</taxon>
        <taxon>fabids</taxon>
        <taxon>Fabales</taxon>
        <taxon>Fabaceae</taxon>
        <taxon>Papilionoideae</taxon>
        <taxon>50 kb inversion clade</taxon>
        <taxon>genistoids sensu lato</taxon>
        <taxon>core genistoids</taxon>
        <taxon>Crotalarieae</taxon>
        <taxon>Crotalaria</taxon>
    </lineage>
</organism>
<dbReference type="Pfam" id="PF00010">
    <property type="entry name" value="HLH"/>
    <property type="match status" value="1"/>
</dbReference>
<dbReference type="InterPro" id="IPR045843">
    <property type="entry name" value="IND-like"/>
</dbReference>
<feature type="region of interest" description="Disordered" evidence="7">
    <location>
        <begin position="76"/>
        <end position="95"/>
    </location>
</feature>
<evidence type="ECO:0000256" key="3">
    <source>
        <dbReference type="ARBA" id="ARBA00023015"/>
    </source>
</evidence>
<dbReference type="GO" id="GO:0046983">
    <property type="term" value="F:protein dimerization activity"/>
    <property type="evidence" value="ECO:0007669"/>
    <property type="project" value="InterPro"/>
</dbReference>
<dbReference type="PROSITE" id="PS50888">
    <property type="entry name" value="BHLH"/>
    <property type="match status" value="1"/>
</dbReference>
<evidence type="ECO:0000256" key="5">
    <source>
        <dbReference type="ARBA" id="ARBA00023163"/>
    </source>
</evidence>
<dbReference type="InterPro" id="IPR011598">
    <property type="entry name" value="bHLH_dom"/>
</dbReference>
<proteinExistence type="predicted"/>
<feature type="compositionally biased region" description="Low complexity" evidence="7">
    <location>
        <begin position="101"/>
        <end position="126"/>
    </location>
</feature>
<evidence type="ECO:0000256" key="2">
    <source>
        <dbReference type="ARBA" id="ARBA00011738"/>
    </source>
</evidence>
<accession>A0AAN9F3R0</accession>
<evidence type="ECO:0000313" key="9">
    <source>
        <dbReference type="EMBL" id="KAK7269202.1"/>
    </source>
</evidence>
<sequence length="370" mass="40084">MASNGSEGLGDDFFEQILAVPEASYGRSLSDVGSMQMGLQLGSNGGGGGVSLGIGVGMPPLGLNLEQGAFMRQGHDGVDVEGSIGNNQHQHQQRQQLLRLNNNNNHNNNGGNNSNNNSTSSSSSSNAGINNDRDMQMRGMFSGFRSQLHNNPPPTHAHAHSLRPTMLSPPPPPQLQLHHHHQQPFQSQPQPPVSAAMPQQPPGIRPRVRARRGQATDPHSIAERLRRERIAERMKALQELVPSINKTDRAAMLDEIMEYVKFLRLQVKVLSMSRLGGAGAVAQLVSDIPLSAVEGEDNEGGANQQAWDKWSNDGTEQQVAKLMDEDVGAAMQFLQSKSLCIMPISLASAIFRMPQSEESSLIKPESNSHS</sequence>
<protein>
    <recommendedName>
        <fullName evidence="8">BHLH domain-containing protein</fullName>
    </recommendedName>
</protein>
<reference evidence="9 10" key="1">
    <citation type="submission" date="2024-01" db="EMBL/GenBank/DDBJ databases">
        <title>The genomes of 5 underutilized Papilionoideae crops provide insights into root nodulation and disease resistanc.</title>
        <authorList>
            <person name="Yuan L."/>
        </authorList>
    </citation>
    <scope>NUCLEOTIDE SEQUENCE [LARGE SCALE GENOMIC DNA]</scope>
    <source>
        <strain evidence="9">ZHUSHIDOU_FW_LH</strain>
        <tissue evidence="9">Leaf</tissue>
    </source>
</reference>
<name>A0AAN9F3R0_CROPI</name>
<comment type="subunit">
    <text evidence="2">Homodimer.</text>
</comment>
<gene>
    <name evidence="9" type="ORF">RIF29_21920</name>
</gene>
<dbReference type="PANTHER" id="PTHR16223:SF198">
    <property type="entry name" value="DEHYDROGENASE, PUTATIVE, EXPRESSED-RELATED"/>
    <property type="match status" value="1"/>
</dbReference>
<dbReference type="GO" id="GO:0005634">
    <property type="term" value="C:nucleus"/>
    <property type="evidence" value="ECO:0007669"/>
    <property type="project" value="UniProtKB-SubCell"/>
</dbReference>
<dbReference type="GO" id="GO:0000981">
    <property type="term" value="F:DNA-binding transcription factor activity, RNA polymerase II-specific"/>
    <property type="evidence" value="ECO:0007669"/>
    <property type="project" value="TreeGrafter"/>
</dbReference>
<comment type="caution">
    <text evidence="9">The sequence shown here is derived from an EMBL/GenBank/DDBJ whole genome shotgun (WGS) entry which is preliminary data.</text>
</comment>
<dbReference type="AlphaFoldDB" id="A0AAN9F3R0"/>